<dbReference type="InterPro" id="IPR004099">
    <property type="entry name" value="Pyr_nucl-diS_OxRdtase_dimer"/>
</dbReference>
<organism evidence="9 10">
    <name type="scientific">Acinetobacter lwoffii</name>
    <dbReference type="NCBI Taxonomy" id="28090"/>
    <lineage>
        <taxon>Bacteria</taxon>
        <taxon>Pseudomonadati</taxon>
        <taxon>Pseudomonadota</taxon>
        <taxon>Gammaproteobacteria</taxon>
        <taxon>Moraxellales</taxon>
        <taxon>Moraxellaceae</taxon>
        <taxon>Acinetobacter</taxon>
    </lineage>
</organism>
<dbReference type="PANTHER" id="PTHR43014:SF4">
    <property type="entry name" value="PYRIDINE NUCLEOTIDE-DISULFIDE OXIDOREDUCTASE RCLA-RELATED"/>
    <property type="match status" value="1"/>
</dbReference>
<dbReference type="SUPFAM" id="SSF55424">
    <property type="entry name" value="FAD/NAD-linked reductases, dimerisation (C-terminal) domain"/>
    <property type="match status" value="1"/>
</dbReference>
<sequence length="463" mass="51675">MYDLIIIGAGTAGISAYNEAIKYTQNILIINDGSWDTTCARVGCMPSKLLISSANRMHDIQTAEELALKHNAVIDTSDVMQRVHVLRERFIRATLKGVDQWDSSHKISGKAKFIDPQTIEVNGQSYRAKSFIVAVGSRPNIDENLKQKLKDKYITSNEIFEFSQLPKSLAVIGSGIIAIELAQAMQRLGVKTTMFARSQKVGALSSPVLQKLAQEQFNKELNIKFKILPDKVEIQADKIKINFTENDQTKSIEVEYVLGATGRQSNIDRLGLDQLNSTFKDIKNLPIDKKTKQLANLPIFIVGDAAPDAPIQHEAAHTGKQVVHNCVNYPNVKPITALTPLAIVFCHPEMAIIGKSFKQLEDQQIEFIRGFVSYENQGRALVLAENSGGIEVYIDKKSGKLLGAELFCSQAEHLAHLLAWMIDADQDIHQILKKPFYHPTLEEGLRTAFKHARRQFDALQEQS</sequence>
<comment type="caution">
    <text evidence="9">The sequence shown here is derived from an EMBL/GenBank/DDBJ whole genome shotgun (WGS) entry which is preliminary data.</text>
</comment>
<dbReference type="InterPro" id="IPR016156">
    <property type="entry name" value="FAD/NAD-linked_Rdtase_dimer_sf"/>
</dbReference>
<dbReference type="Gene3D" id="3.50.50.60">
    <property type="entry name" value="FAD/NAD(P)-binding domain"/>
    <property type="match status" value="2"/>
</dbReference>
<keyword evidence="3 5" id="KW-0274">FAD</keyword>
<dbReference type="EC" id="1.8.1.4" evidence="9"/>
<feature type="domain" description="Pyridine nucleotide-disulphide oxidoreductase dimerisation" evidence="7">
    <location>
        <begin position="343"/>
        <end position="448"/>
    </location>
</feature>
<feature type="active site" description="Proton acceptor" evidence="4">
    <location>
        <position position="438"/>
    </location>
</feature>
<evidence type="ECO:0000256" key="5">
    <source>
        <dbReference type="PIRSR" id="PIRSR000350-3"/>
    </source>
</evidence>
<dbReference type="NCBIfam" id="NF004939">
    <property type="entry name" value="PRK06292.1-1"/>
    <property type="match status" value="1"/>
</dbReference>
<feature type="domain" description="FAD/NAD(P)-binding" evidence="8">
    <location>
        <begin position="2"/>
        <end position="317"/>
    </location>
</feature>
<feature type="disulfide bond" description="Redox-active" evidence="6">
    <location>
        <begin position="39"/>
        <end position="44"/>
    </location>
</feature>
<dbReference type="InterPro" id="IPR023753">
    <property type="entry name" value="FAD/NAD-binding_dom"/>
</dbReference>
<name>A0AAW8AMS0_ACILW</name>
<feature type="binding site" evidence="5">
    <location>
        <position position="304"/>
    </location>
    <ligand>
        <name>FAD</name>
        <dbReference type="ChEBI" id="CHEBI:57692"/>
    </ligand>
</feature>
<evidence type="ECO:0000256" key="2">
    <source>
        <dbReference type="ARBA" id="ARBA00022630"/>
    </source>
</evidence>
<dbReference type="GO" id="GO:0004148">
    <property type="term" value="F:dihydrolipoyl dehydrogenase (NADH) activity"/>
    <property type="evidence" value="ECO:0007669"/>
    <property type="project" value="UniProtKB-EC"/>
</dbReference>
<keyword evidence="5" id="KW-0520">NAD</keyword>
<feature type="binding site" evidence="5">
    <location>
        <position position="48"/>
    </location>
    <ligand>
        <name>FAD</name>
        <dbReference type="ChEBI" id="CHEBI:57692"/>
    </ligand>
</feature>
<dbReference type="Gene3D" id="3.30.390.30">
    <property type="match status" value="1"/>
</dbReference>
<comment type="similarity">
    <text evidence="1">Belongs to the class-I pyridine nucleotide-disulfide oxidoreductase family.</text>
</comment>
<feature type="binding site" evidence="5">
    <location>
        <begin position="173"/>
        <end position="180"/>
    </location>
    <ligand>
        <name>NAD(+)</name>
        <dbReference type="ChEBI" id="CHEBI:57540"/>
    </ligand>
</feature>
<evidence type="ECO:0000256" key="3">
    <source>
        <dbReference type="ARBA" id="ARBA00022827"/>
    </source>
</evidence>
<proteinExistence type="inferred from homology"/>
<dbReference type="AlphaFoldDB" id="A0AAW8AMS0"/>
<dbReference type="InterPro" id="IPR036188">
    <property type="entry name" value="FAD/NAD-bd_sf"/>
</dbReference>
<dbReference type="InterPro" id="IPR001100">
    <property type="entry name" value="Pyr_nuc-diS_OxRdtase"/>
</dbReference>
<evidence type="ECO:0000256" key="4">
    <source>
        <dbReference type="PIRSR" id="PIRSR000350-2"/>
    </source>
</evidence>
<gene>
    <name evidence="9" type="ORF">Q8G51_01995</name>
</gene>
<keyword evidence="5" id="KW-0547">Nucleotide-binding</keyword>
<dbReference type="EMBL" id="JAUUUS010000005">
    <property type="protein sequence ID" value="MDP1446641.1"/>
    <property type="molecule type" value="Genomic_DNA"/>
</dbReference>
<dbReference type="PIRSF" id="PIRSF000350">
    <property type="entry name" value="Mercury_reductase_MerA"/>
    <property type="match status" value="1"/>
</dbReference>
<comment type="cofactor">
    <cofactor evidence="5">
        <name>FAD</name>
        <dbReference type="ChEBI" id="CHEBI:57692"/>
    </cofactor>
    <text evidence="5">Binds 1 FAD per subunit.</text>
</comment>
<dbReference type="PRINTS" id="PR00368">
    <property type="entry name" value="FADPNR"/>
</dbReference>
<evidence type="ECO:0000259" key="8">
    <source>
        <dbReference type="Pfam" id="PF07992"/>
    </source>
</evidence>
<protein>
    <submittedName>
        <fullName evidence="9">Dihydrolipoyl dehydrogenase</fullName>
        <ecNumber evidence="9">1.8.1.4</ecNumber>
    </submittedName>
</protein>
<evidence type="ECO:0000259" key="7">
    <source>
        <dbReference type="Pfam" id="PF02852"/>
    </source>
</evidence>
<dbReference type="Proteomes" id="UP001242129">
    <property type="component" value="Unassembled WGS sequence"/>
</dbReference>
<keyword evidence="2" id="KW-0285">Flavoprotein</keyword>
<evidence type="ECO:0000256" key="6">
    <source>
        <dbReference type="PIRSR" id="PIRSR000350-4"/>
    </source>
</evidence>
<evidence type="ECO:0000313" key="10">
    <source>
        <dbReference type="Proteomes" id="UP001242129"/>
    </source>
</evidence>
<evidence type="ECO:0000313" key="9">
    <source>
        <dbReference type="EMBL" id="MDP1446641.1"/>
    </source>
</evidence>
<reference evidence="9" key="1">
    <citation type="submission" date="2023-07" db="EMBL/GenBank/DDBJ databases">
        <title>Dynamics of blaOXA-23 gene transmission in Acinetobacter spp. from contaminated veterinary surfaces.</title>
        <authorList>
            <person name="Moreira Da Silva J."/>
            <person name="Menezes J."/>
            <person name="Fernandes L."/>
            <person name="Marques C."/>
            <person name="Amaral A."/>
            <person name="Timofte D."/>
            <person name="Pomba C."/>
        </authorList>
    </citation>
    <scope>NUCLEOTIDE SEQUENCE</scope>
    <source>
        <strain evidence="9">CMVB11Z4A1</strain>
    </source>
</reference>
<dbReference type="GO" id="GO:0003955">
    <property type="term" value="F:NAD(P)H dehydrogenase (quinone) activity"/>
    <property type="evidence" value="ECO:0007669"/>
    <property type="project" value="TreeGrafter"/>
</dbReference>
<dbReference type="RefSeq" id="WP_085064692.1">
    <property type="nucleotide sequence ID" value="NZ_CP082143.1"/>
</dbReference>
<dbReference type="PANTHER" id="PTHR43014">
    <property type="entry name" value="MERCURIC REDUCTASE"/>
    <property type="match status" value="1"/>
</dbReference>
<dbReference type="Pfam" id="PF02852">
    <property type="entry name" value="Pyr_redox_dim"/>
    <property type="match status" value="1"/>
</dbReference>
<dbReference type="SUPFAM" id="SSF51905">
    <property type="entry name" value="FAD/NAD(P)-binding domain"/>
    <property type="match status" value="1"/>
</dbReference>
<dbReference type="PRINTS" id="PR00411">
    <property type="entry name" value="PNDRDTASEI"/>
</dbReference>
<accession>A0AAW8AMS0</accession>
<dbReference type="Pfam" id="PF07992">
    <property type="entry name" value="Pyr_redox_2"/>
    <property type="match status" value="1"/>
</dbReference>
<dbReference type="GO" id="GO:0050660">
    <property type="term" value="F:flavin adenine dinucleotide binding"/>
    <property type="evidence" value="ECO:0007669"/>
    <property type="project" value="TreeGrafter"/>
</dbReference>
<keyword evidence="9" id="KW-0560">Oxidoreductase</keyword>
<feature type="binding site" evidence="5">
    <location>
        <position position="262"/>
    </location>
    <ligand>
        <name>NAD(+)</name>
        <dbReference type="ChEBI" id="CHEBI:57540"/>
    </ligand>
</feature>
<evidence type="ECO:0000256" key="1">
    <source>
        <dbReference type="ARBA" id="ARBA00007532"/>
    </source>
</evidence>